<evidence type="ECO:0000313" key="12">
    <source>
        <dbReference type="Proteomes" id="UP000538075"/>
    </source>
</evidence>
<evidence type="ECO:0000256" key="4">
    <source>
        <dbReference type="ARBA" id="ARBA00022741"/>
    </source>
</evidence>
<dbReference type="GO" id="GO:0005524">
    <property type="term" value="F:ATP binding"/>
    <property type="evidence" value="ECO:0007669"/>
    <property type="project" value="UniProtKB-KW"/>
</dbReference>
<keyword evidence="2" id="KW-0723">Serine/threonine-protein kinase</keyword>
<comment type="catalytic activity">
    <reaction evidence="8">
        <text>L-seryl-[protein] + ATP = O-phospho-L-seryl-[protein] + ADP + H(+)</text>
        <dbReference type="Rhea" id="RHEA:17989"/>
        <dbReference type="Rhea" id="RHEA-COMP:9863"/>
        <dbReference type="Rhea" id="RHEA-COMP:11604"/>
        <dbReference type="ChEBI" id="CHEBI:15378"/>
        <dbReference type="ChEBI" id="CHEBI:29999"/>
        <dbReference type="ChEBI" id="CHEBI:30616"/>
        <dbReference type="ChEBI" id="CHEBI:83421"/>
        <dbReference type="ChEBI" id="CHEBI:456216"/>
        <dbReference type="EC" id="2.7.11.1"/>
    </reaction>
</comment>
<evidence type="ECO:0000259" key="10">
    <source>
        <dbReference type="PROSITE" id="PS50011"/>
    </source>
</evidence>
<dbReference type="SMART" id="SM01080">
    <property type="entry name" value="CHASE2"/>
    <property type="match status" value="1"/>
</dbReference>
<evidence type="ECO:0000256" key="5">
    <source>
        <dbReference type="ARBA" id="ARBA00022777"/>
    </source>
</evidence>
<dbReference type="Gene3D" id="3.30.200.20">
    <property type="entry name" value="Phosphorylase Kinase, domain 1"/>
    <property type="match status" value="1"/>
</dbReference>
<dbReference type="PANTHER" id="PTHR24363:SF0">
    <property type="entry name" value="SERINE_THREONINE KINASE LIKE DOMAIN CONTAINING 1"/>
    <property type="match status" value="1"/>
</dbReference>
<reference evidence="11 12" key="1">
    <citation type="journal article" date="2020" name="J. Appl. Phycol.">
        <title>Morphological changes and genome evolution in Raphidiopsis raciborskii CS-506 after 23 years in culture.</title>
        <authorList>
            <person name="Willis A."/>
            <person name="Bent S.J."/>
            <person name="Jameson I.D."/>
        </authorList>
    </citation>
    <scope>NUCLEOTIDE SEQUENCE [LARGE SCALE GENOMIC DNA]</scope>
    <source>
        <strain evidence="11 12">CS-506_A</strain>
    </source>
</reference>
<dbReference type="PROSITE" id="PS50011">
    <property type="entry name" value="PROTEIN_KINASE_DOM"/>
    <property type="match status" value="1"/>
</dbReference>
<protein>
    <recommendedName>
        <fullName evidence="1">non-specific serine/threonine protein kinase</fullName>
        <ecNumber evidence="1">2.7.11.1</ecNumber>
    </recommendedName>
</protein>
<feature type="transmembrane region" description="Helical" evidence="9">
    <location>
        <begin position="409"/>
        <end position="429"/>
    </location>
</feature>
<keyword evidence="9" id="KW-0472">Membrane</keyword>
<keyword evidence="3" id="KW-0808">Transferase</keyword>
<comment type="catalytic activity">
    <reaction evidence="7">
        <text>L-threonyl-[protein] + ATP = O-phospho-L-threonyl-[protein] + ADP + H(+)</text>
        <dbReference type="Rhea" id="RHEA:46608"/>
        <dbReference type="Rhea" id="RHEA-COMP:11060"/>
        <dbReference type="Rhea" id="RHEA-COMP:11605"/>
        <dbReference type="ChEBI" id="CHEBI:15378"/>
        <dbReference type="ChEBI" id="CHEBI:30013"/>
        <dbReference type="ChEBI" id="CHEBI:30616"/>
        <dbReference type="ChEBI" id="CHEBI:61977"/>
        <dbReference type="ChEBI" id="CHEBI:456216"/>
        <dbReference type="EC" id="2.7.11.1"/>
    </reaction>
</comment>
<evidence type="ECO:0000256" key="2">
    <source>
        <dbReference type="ARBA" id="ARBA00022527"/>
    </source>
</evidence>
<dbReference type="CDD" id="cd14014">
    <property type="entry name" value="STKc_PknB_like"/>
    <property type="match status" value="1"/>
</dbReference>
<dbReference type="GO" id="GO:0004674">
    <property type="term" value="F:protein serine/threonine kinase activity"/>
    <property type="evidence" value="ECO:0007669"/>
    <property type="project" value="UniProtKB-KW"/>
</dbReference>
<dbReference type="InterPro" id="IPR007890">
    <property type="entry name" value="CHASE2"/>
</dbReference>
<dbReference type="EC" id="2.7.11.1" evidence="1"/>
<keyword evidence="6" id="KW-0067">ATP-binding</keyword>
<keyword evidence="4" id="KW-0547">Nucleotide-binding</keyword>
<evidence type="ECO:0000256" key="6">
    <source>
        <dbReference type="ARBA" id="ARBA00022840"/>
    </source>
</evidence>
<evidence type="ECO:0000256" key="8">
    <source>
        <dbReference type="ARBA" id="ARBA00048679"/>
    </source>
</evidence>
<gene>
    <name evidence="11" type="ORF">FHK98_16315</name>
</gene>
<accession>A0A838WRF2</accession>
<organism evidence="11 12">
    <name type="scientific">Cylindrospermopsis raciborskii CS-506_A</name>
    <dbReference type="NCBI Taxonomy" id="2585140"/>
    <lineage>
        <taxon>Bacteria</taxon>
        <taxon>Bacillati</taxon>
        <taxon>Cyanobacteriota</taxon>
        <taxon>Cyanophyceae</taxon>
        <taxon>Nostocales</taxon>
        <taxon>Aphanizomenonaceae</taxon>
        <taxon>Cylindrospermopsis</taxon>
    </lineage>
</organism>
<dbReference type="Gene3D" id="1.10.510.10">
    <property type="entry name" value="Transferase(Phosphotransferase) domain 1"/>
    <property type="match status" value="1"/>
</dbReference>
<evidence type="ECO:0000256" key="9">
    <source>
        <dbReference type="SAM" id="Phobius"/>
    </source>
</evidence>
<dbReference type="AlphaFoldDB" id="A0A838WRF2"/>
<keyword evidence="9" id="KW-1133">Transmembrane helix</keyword>
<dbReference type="InterPro" id="IPR011009">
    <property type="entry name" value="Kinase-like_dom_sf"/>
</dbReference>
<comment type="caution">
    <text evidence="11">The sequence shown here is derived from an EMBL/GenBank/DDBJ whole genome shotgun (WGS) entry which is preliminary data.</text>
</comment>
<dbReference type="Pfam" id="PF00069">
    <property type="entry name" value="Pkinase"/>
    <property type="match status" value="1"/>
</dbReference>
<sequence length="754" mass="85847">MIDQLIRKMRIASVANKVCTSKNTNRHIKKNLIARSKRDLHNFWSVILATSMGVTGVIWGVSEMKWLQSMELGIYDRMLRLRHREPIDRRLLLVTITEEDIKREKWPLSDQTVNQLLKKLASYQPRVVGLNIYRPQQKYKDLGNNVAGSGQVIATCLLSNIGRSEVPPPGNIPIDNIGFDDVVSDNQVDQVIRRGLLFAEPTEKDEKCQTEFSFGTLLAITYLDRQGIGYTFGQNQELQIGKAVFHRLDKNAGGYQHVDTNGYQILLNYRHPQDLAQQVTLTEVLKGKIKPSWIKDRLVIIGVTANSVHPGYYTTYSSLSDQSPRLSRMMIHAQVASQIISAALDGRAVINYWSDWLEWLWIWSYAVIGAILTRKWHHPIPITIALIMVIGFSLAIVTILSWQAIWIPFIRPVLCLIISSIVVISYTNYQVQKQNQIILDQVQKQQQAIEEMSLLWEQKTQLPTHVDQFDFVDAVTSGDTDLLLAGRYQIMRNLASGGFGRTYLVEDTQNQNKDQHHTCVIKQLMPARRDDKFLQVARRLFNTEAEILAIVGQHPQIPQLLGYFEDRQEFYLVQEYIVGHTLSQELPPVTGAKSQSFVIAMLLEILEILSFIHQHHVIHRDIKPSNIMRRHQDNRLCLIDFGAVKLIQPQINPGTESATVSIGTRGYSPPEQLAGHPRLSSDIYALGMIGIQAITGNFPQELPLDPQTGNVVWRDLVNVSDHLADILDKMVCYNFGDRYFSTTSVIEDLSRNLF</sequence>
<dbReference type="SMART" id="SM00220">
    <property type="entry name" value="S_TKc"/>
    <property type="match status" value="1"/>
</dbReference>
<proteinExistence type="predicted"/>
<evidence type="ECO:0000256" key="3">
    <source>
        <dbReference type="ARBA" id="ARBA00022679"/>
    </source>
</evidence>
<dbReference type="PANTHER" id="PTHR24363">
    <property type="entry name" value="SERINE/THREONINE PROTEIN KINASE"/>
    <property type="match status" value="1"/>
</dbReference>
<dbReference type="EMBL" id="VDFG01001056">
    <property type="protein sequence ID" value="MBA4466890.1"/>
    <property type="molecule type" value="Genomic_DNA"/>
</dbReference>
<dbReference type="Pfam" id="PF05226">
    <property type="entry name" value="CHASE2"/>
    <property type="match status" value="1"/>
</dbReference>
<dbReference type="Proteomes" id="UP000538075">
    <property type="component" value="Unassembled WGS sequence"/>
</dbReference>
<evidence type="ECO:0000313" key="11">
    <source>
        <dbReference type="EMBL" id="MBA4466890.1"/>
    </source>
</evidence>
<name>A0A838WRF2_9CYAN</name>
<dbReference type="SUPFAM" id="SSF56112">
    <property type="entry name" value="Protein kinase-like (PK-like)"/>
    <property type="match status" value="1"/>
</dbReference>
<feature type="domain" description="Protein kinase" evidence="10">
    <location>
        <begin position="488"/>
        <end position="754"/>
    </location>
</feature>
<keyword evidence="5" id="KW-0418">Kinase</keyword>
<evidence type="ECO:0000256" key="1">
    <source>
        <dbReference type="ARBA" id="ARBA00012513"/>
    </source>
</evidence>
<keyword evidence="9" id="KW-0812">Transmembrane</keyword>
<dbReference type="InterPro" id="IPR000719">
    <property type="entry name" value="Prot_kinase_dom"/>
</dbReference>
<evidence type="ECO:0000256" key="7">
    <source>
        <dbReference type="ARBA" id="ARBA00047899"/>
    </source>
</evidence>
<feature type="transmembrane region" description="Helical" evidence="9">
    <location>
        <begin position="380"/>
        <end position="403"/>
    </location>
</feature>
<feature type="transmembrane region" description="Helical" evidence="9">
    <location>
        <begin position="43"/>
        <end position="61"/>
    </location>
</feature>